<proteinExistence type="predicted"/>
<name>A0A6C0KN99_9ZZZZ</name>
<evidence type="ECO:0000313" key="1">
    <source>
        <dbReference type="EMBL" id="QHU17844.1"/>
    </source>
</evidence>
<dbReference type="EMBL" id="MN740918">
    <property type="protein sequence ID" value="QHU17844.1"/>
    <property type="molecule type" value="Genomic_DNA"/>
</dbReference>
<dbReference type="AlphaFoldDB" id="A0A6C0KN99"/>
<protein>
    <submittedName>
        <fullName evidence="1">Uncharacterized protein</fullName>
    </submittedName>
</protein>
<organism evidence="1">
    <name type="scientific">viral metagenome</name>
    <dbReference type="NCBI Taxonomy" id="1070528"/>
    <lineage>
        <taxon>unclassified sequences</taxon>
        <taxon>metagenomes</taxon>
        <taxon>organismal metagenomes</taxon>
    </lineage>
</organism>
<accession>A0A6C0KN99</accession>
<reference evidence="1" key="1">
    <citation type="journal article" date="2020" name="Nature">
        <title>Giant virus diversity and host interactions through global metagenomics.</title>
        <authorList>
            <person name="Schulz F."/>
            <person name="Roux S."/>
            <person name="Paez-Espino D."/>
            <person name="Jungbluth S."/>
            <person name="Walsh D.A."/>
            <person name="Denef V.J."/>
            <person name="McMahon K.D."/>
            <person name="Konstantinidis K.T."/>
            <person name="Eloe-Fadrosh E.A."/>
            <person name="Kyrpides N.C."/>
            <person name="Woyke T."/>
        </authorList>
    </citation>
    <scope>NUCLEOTIDE SEQUENCE</scope>
    <source>
        <strain evidence="1">GVMAG-S-3300012919-55</strain>
    </source>
</reference>
<sequence>MKQALYVKQRVFKNLHLNDELFDTLVEKGFIRKMNDYYTFFPYDANGNDLHIYFPKNRQFIKEDFTVEQKDGTRTCVV</sequence>